<dbReference type="AlphaFoldDB" id="A0A699L5F2"/>
<dbReference type="GO" id="GO:0008270">
    <property type="term" value="F:zinc ion binding"/>
    <property type="evidence" value="ECO:0007669"/>
    <property type="project" value="UniProtKB-KW"/>
</dbReference>
<protein>
    <submittedName>
        <fullName evidence="3">Gag-Pol polyprotein</fullName>
    </submittedName>
</protein>
<dbReference type="Pfam" id="PF14223">
    <property type="entry name" value="Retrotran_gag_2"/>
    <property type="match status" value="1"/>
</dbReference>
<dbReference type="GO" id="GO:0003676">
    <property type="term" value="F:nucleic acid binding"/>
    <property type="evidence" value="ECO:0007669"/>
    <property type="project" value="InterPro"/>
</dbReference>
<dbReference type="PROSITE" id="PS50158">
    <property type="entry name" value="ZF_CCHC"/>
    <property type="match status" value="1"/>
</dbReference>
<dbReference type="SMART" id="SM00343">
    <property type="entry name" value="ZnF_C2HC"/>
    <property type="match status" value="1"/>
</dbReference>
<proteinExistence type="predicted"/>
<dbReference type="Pfam" id="PF22936">
    <property type="entry name" value="Pol_BBD"/>
    <property type="match status" value="1"/>
</dbReference>
<dbReference type="Gene3D" id="4.10.60.10">
    <property type="entry name" value="Zinc finger, CCHC-type"/>
    <property type="match status" value="1"/>
</dbReference>
<evidence type="ECO:0000313" key="3">
    <source>
        <dbReference type="EMBL" id="GFB25656.1"/>
    </source>
</evidence>
<dbReference type="PANTHER" id="PTHR47592:SF27">
    <property type="entry name" value="OS08G0421700 PROTEIN"/>
    <property type="match status" value="1"/>
</dbReference>
<keyword evidence="1" id="KW-0862">Zinc</keyword>
<dbReference type="InterPro" id="IPR036875">
    <property type="entry name" value="Znf_CCHC_sf"/>
</dbReference>
<dbReference type="InterPro" id="IPR054722">
    <property type="entry name" value="PolX-like_BBD"/>
</dbReference>
<dbReference type="InterPro" id="IPR025724">
    <property type="entry name" value="GAG-pre-integrase_dom"/>
</dbReference>
<name>A0A699L5F2_TANCI</name>
<evidence type="ECO:0000259" key="2">
    <source>
        <dbReference type="PROSITE" id="PS50158"/>
    </source>
</evidence>
<dbReference type="Pfam" id="PF00098">
    <property type="entry name" value="zf-CCHC"/>
    <property type="match status" value="1"/>
</dbReference>
<accession>A0A699L5F2</accession>
<dbReference type="InterPro" id="IPR001878">
    <property type="entry name" value="Znf_CCHC"/>
</dbReference>
<organism evidence="3">
    <name type="scientific">Tanacetum cinerariifolium</name>
    <name type="common">Dalmatian daisy</name>
    <name type="synonym">Chrysanthemum cinerariifolium</name>
    <dbReference type="NCBI Taxonomy" id="118510"/>
    <lineage>
        <taxon>Eukaryota</taxon>
        <taxon>Viridiplantae</taxon>
        <taxon>Streptophyta</taxon>
        <taxon>Embryophyta</taxon>
        <taxon>Tracheophyta</taxon>
        <taxon>Spermatophyta</taxon>
        <taxon>Magnoliopsida</taxon>
        <taxon>eudicotyledons</taxon>
        <taxon>Gunneridae</taxon>
        <taxon>Pentapetalae</taxon>
        <taxon>asterids</taxon>
        <taxon>campanulids</taxon>
        <taxon>Asterales</taxon>
        <taxon>Asteraceae</taxon>
        <taxon>Asteroideae</taxon>
        <taxon>Anthemideae</taxon>
        <taxon>Anthemidinae</taxon>
        <taxon>Tanacetum</taxon>
    </lineage>
</organism>
<keyword evidence="1" id="KW-0479">Metal-binding</keyword>
<evidence type="ECO:0000256" key="1">
    <source>
        <dbReference type="PROSITE-ProRule" id="PRU00047"/>
    </source>
</evidence>
<keyword evidence="1" id="KW-0863">Zinc-finger</keyword>
<gene>
    <name evidence="3" type="ORF">Tci_697627</name>
</gene>
<reference evidence="3" key="1">
    <citation type="journal article" date="2019" name="Sci. Rep.">
        <title>Draft genome of Tanacetum cinerariifolium, the natural source of mosquito coil.</title>
        <authorList>
            <person name="Yamashiro T."/>
            <person name="Shiraishi A."/>
            <person name="Satake H."/>
            <person name="Nakayama K."/>
        </authorList>
    </citation>
    <scope>NUCLEOTIDE SEQUENCE</scope>
</reference>
<dbReference type="Pfam" id="PF13976">
    <property type="entry name" value="gag_pre-integrs"/>
    <property type="match status" value="1"/>
</dbReference>
<dbReference type="SUPFAM" id="SSF57756">
    <property type="entry name" value="Retrovirus zinc finger-like domains"/>
    <property type="match status" value="1"/>
</dbReference>
<sequence length="425" mass="47615">MKAILRKDKCLAAIGERPAEVTNDSKWDEMDGNAIANLHLALADGVLSSIEDKKSAKEIWDHLARLYEARSLNNKNFLKRKLYALRMTESTTMTKHVNNLNTLFSQLTSLSSKIDSPERAEILLQSLPDSYDQVIINLTINVLSDYLVFDDVAAAILKEENTRNNREDRQTSSRQVEALVVTRGRSMESGFSGSHNHGKSKTGKKKNFKCFKCGKPGHFRKDCQGLNTSYPYGNVASTSADGNTLCCEAAVANESQNKFADVWLFDTVATSHMTTRREWFHQYKPISKGGSVYSCNDHELKIIGIESIMVKMHDGEKVAANLYQLKGEIIKEAEASVASHSLSHRVAVTWHQKLGHMLEQGMKILVERKVLPGLTKVSLPFCKHYVISKQHRLKFKTSNSRSVYVLELVRSDVRQAPVQSLGGAK</sequence>
<dbReference type="PANTHER" id="PTHR47592">
    <property type="entry name" value="PBF68 PROTEIN"/>
    <property type="match status" value="1"/>
</dbReference>
<dbReference type="EMBL" id="BKCJ010586612">
    <property type="protein sequence ID" value="GFB25656.1"/>
    <property type="molecule type" value="Genomic_DNA"/>
</dbReference>
<comment type="caution">
    <text evidence="3">The sequence shown here is derived from an EMBL/GenBank/DDBJ whole genome shotgun (WGS) entry which is preliminary data.</text>
</comment>
<feature type="domain" description="CCHC-type" evidence="2">
    <location>
        <begin position="209"/>
        <end position="223"/>
    </location>
</feature>